<keyword evidence="2" id="KW-1185">Reference proteome</keyword>
<evidence type="ECO:0000313" key="2">
    <source>
        <dbReference type="Proteomes" id="UP001311232"/>
    </source>
</evidence>
<accession>A0AAV9RMI9</accession>
<gene>
    <name evidence="1" type="ORF">CRENBAI_010748</name>
</gene>
<dbReference type="EMBL" id="JAHHUM010001647">
    <property type="protein sequence ID" value="KAK5610143.1"/>
    <property type="molecule type" value="Genomic_DNA"/>
</dbReference>
<proteinExistence type="predicted"/>
<organism evidence="1 2">
    <name type="scientific">Crenichthys baileyi</name>
    <name type="common">White River springfish</name>
    <dbReference type="NCBI Taxonomy" id="28760"/>
    <lineage>
        <taxon>Eukaryota</taxon>
        <taxon>Metazoa</taxon>
        <taxon>Chordata</taxon>
        <taxon>Craniata</taxon>
        <taxon>Vertebrata</taxon>
        <taxon>Euteleostomi</taxon>
        <taxon>Actinopterygii</taxon>
        <taxon>Neopterygii</taxon>
        <taxon>Teleostei</taxon>
        <taxon>Neoteleostei</taxon>
        <taxon>Acanthomorphata</taxon>
        <taxon>Ovalentaria</taxon>
        <taxon>Atherinomorphae</taxon>
        <taxon>Cyprinodontiformes</taxon>
        <taxon>Goodeidae</taxon>
        <taxon>Crenichthys</taxon>
    </lineage>
</organism>
<dbReference type="Proteomes" id="UP001311232">
    <property type="component" value="Unassembled WGS sequence"/>
</dbReference>
<dbReference type="AlphaFoldDB" id="A0AAV9RMI9"/>
<protein>
    <submittedName>
        <fullName evidence="1">Uncharacterized protein</fullName>
    </submittedName>
</protein>
<reference evidence="1 2" key="1">
    <citation type="submission" date="2021-06" db="EMBL/GenBank/DDBJ databases">
        <authorList>
            <person name="Palmer J.M."/>
        </authorList>
    </citation>
    <scope>NUCLEOTIDE SEQUENCE [LARGE SCALE GENOMIC DNA]</scope>
    <source>
        <strain evidence="1 2">MEX-2019</strain>
        <tissue evidence="1">Muscle</tissue>
    </source>
</reference>
<evidence type="ECO:0000313" key="1">
    <source>
        <dbReference type="EMBL" id="KAK5610143.1"/>
    </source>
</evidence>
<name>A0AAV9RMI9_9TELE</name>
<sequence>MANLNQQEVSSKLQFLSRTEHFERKWFFEGGPYNFHLKPLCVGGVGRGQAGACACVIEN</sequence>
<comment type="caution">
    <text evidence="1">The sequence shown here is derived from an EMBL/GenBank/DDBJ whole genome shotgun (WGS) entry which is preliminary data.</text>
</comment>